<evidence type="ECO:0000256" key="1">
    <source>
        <dbReference type="SAM" id="MobiDB-lite"/>
    </source>
</evidence>
<evidence type="ECO:0000313" key="2">
    <source>
        <dbReference type="EMBL" id="BAM92032.1"/>
    </source>
</evidence>
<keyword evidence="3" id="KW-1185">Reference proteome</keyword>
<reference evidence="2 3" key="1">
    <citation type="journal article" date="2013" name="Appl. Environ. Microbiol.">
        <title>Genome analysis suggests that the soil oligotrophic bacterium Agromonas oligotrophica (Bradyrhizobium oligotrophicum) is a nitrogen-fixing symbiont of Aeschynomene indica.</title>
        <authorList>
            <person name="Okubo T."/>
            <person name="Fukushima S."/>
            <person name="Itakura M."/>
            <person name="Oshima K."/>
            <person name="Longtonglang A."/>
            <person name="Teaumroong N."/>
            <person name="Mitsui H."/>
            <person name="Hattori M."/>
            <person name="Hattori R."/>
            <person name="Hattori T."/>
            <person name="Minamisawa K."/>
        </authorList>
    </citation>
    <scope>NUCLEOTIDE SEQUENCE [LARGE SCALE GENOMIC DNA]</scope>
    <source>
        <strain evidence="2 3">S58</strain>
    </source>
</reference>
<organism evidence="2 3">
    <name type="scientific">Bradyrhizobium oligotrophicum S58</name>
    <dbReference type="NCBI Taxonomy" id="1245469"/>
    <lineage>
        <taxon>Bacteria</taxon>
        <taxon>Pseudomonadati</taxon>
        <taxon>Pseudomonadota</taxon>
        <taxon>Alphaproteobacteria</taxon>
        <taxon>Hyphomicrobiales</taxon>
        <taxon>Nitrobacteraceae</taxon>
        <taxon>Bradyrhizobium</taxon>
    </lineage>
</organism>
<gene>
    <name evidence="2" type="ORF">S58_60560</name>
</gene>
<name>M4ZDX9_9BRAD</name>
<dbReference type="Proteomes" id="UP000011841">
    <property type="component" value="Chromosome"/>
</dbReference>
<dbReference type="STRING" id="1245469.S58_60560"/>
<dbReference type="KEGG" id="aol:S58_60560"/>
<dbReference type="EMBL" id="AP012603">
    <property type="protein sequence ID" value="BAM92032.1"/>
    <property type="molecule type" value="Genomic_DNA"/>
</dbReference>
<proteinExistence type="predicted"/>
<evidence type="ECO:0000313" key="3">
    <source>
        <dbReference type="Proteomes" id="UP000011841"/>
    </source>
</evidence>
<protein>
    <submittedName>
        <fullName evidence="2">Uncharacterized protein</fullName>
    </submittedName>
</protein>
<sequence length="72" mass="7793">MAVGEQDTAEPAKAHPAAEQLTLDPLAAIDENTMSACPNEKAGMIAVCRWNARRGSEESELEHRFRQISVAA</sequence>
<dbReference type="AlphaFoldDB" id="M4ZDX9"/>
<dbReference type="HOGENOM" id="CLU_2714442_0_0_5"/>
<feature type="region of interest" description="Disordered" evidence="1">
    <location>
        <begin position="1"/>
        <end position="20"/>
    </location>
</feature>
<accession>M4ZDX9</accession>